<gene>
    <name evidence="2" type="ORF">LJD61_09675</name>
</gene>
<sequence>MPKQNNKGSVMALVLLMSSVVIAASTALLSTSVMNYKMKRLNSRVKRTFYSAEGVLDEAYVITFNFIESALEYACDKENFRDAYLNFIKGNCEESGSDNGLIKSLKDKSNYLIYKGSNTAIDAELLDKSDYMQLEVVSCCTDDKIEKKLKLICRMMIPGYEVSPDEISAEDLICIIEWKLER</sequence>
<feature type="transmembrane region" description="Helical" evidence="1">
    <location>
        <begin position="12"/>
        <end position="36"/>
    </location>
</feature>
<keyword evidence="1" id="KW-0472">Membrane</keyword>
<keyword evidence="3" id="KW-1185">Reference proteome</keyword>
<dbReference type="RefSeq" id="WP_255227330.1">
    <property type="nucleotide sequence ID" value="NZ_JAJEKE010000007.1"/>
</dbReference>
<reference evidence="2 3" key="1">
    <citation type="submission" date="2021-10" db="EMBL/GenBank/DDBJ databases">
        <title>Lutispora strain m25 sp. nov., a thermophilic, non-spore-forming bacterium isolated from a lab-scale methanogenic bioreactor digesting anaerobic sludge.</title>
        <authorList>
            <person name="El Houari A."/>
            <person name="Mcdonald J."/>
        </authorList>
    </citation>
    <scope>NUCLEOTIDE SEQUENCE [LARGE SCALE GENOMIC DNA]</scope>
    <source>
        <strain evidence="3">m25</strain>
    </source>
</reference>
<dbReference type="EMBL" id="JAJEKE010000007">
    <property type="protein sequence ID" value="MCQ1529811.1"/>
    <property type="molecule type" value="Genomic_DNA"/>
</dbReference>
<accession>A0ABT1NF77</accession>
<evidence type="ECO:0000313" key="3">
    <source>
        <dbReference type="Proteomes" id="UP001651880"/>
    </source>
</evidence>
<organism evidence="2 3">
    <name type="scientific">Lutispora saccharofermentans</name>
    <dbReference type="NCBI Taxonomy" id="3024236"/>
    <lineage>
        <taxon>Bacteria</taxon>
        <taxon>Bacillati</taxon>
        <taxon>Bacillota</taxon>
        <taxon>Clostridia</taxon>
        <taxon>Lutisporales</taxon>
        <taxon>Lutisporaceae</taxon>
        <taxon>Lutispora</taxon>
    </lineage>
</organism>
<keyword evidence="1" id="KW-1133">Transmembrane helix</keyword>
<name>A0ABT1NF77_9FIRM</name>
<keyword evidence="1" id="KW-0812">Transmembrane</keyword>
<proteinExistence type="predicted"/>
<evidence type="ECO:0000256" key="1">
    <source>
        <dbReference type="SAM" id="Phobius"/>
    </source>
</evidence>
<comment type="caution">
    <text evidence="2">The sequence shown here is derived from an EMBL/GenBank/DDBJ whole genome shotgun (WGS) entry which is preliminary data.</text>
</comment>
<dbReference type="Proteomes" id="UP001651880">
    <property type="component" value="Unassembled WGS sequence"/>
</dbReference>
<protein>
    <submittedName>
        <fullName evidence="2">Uncharacterized protein</fullName>
    </submittedName>
</protein>
<evidence type="ECO:0000313" key="2">
    <source>
        <dbReference type="EMBL" id="MCQ1529811.1"/>
    </source>
</evidence>